<evidence type="ECO:0000313" key="14">
    <source>
        <dbReference type="Proteomes" id="UP000235589"/>
    </source>
</evidence>
<dbReference type="NCBIfam" id="TIGR01079">
    <property type="entry name" value="rplX_bact"/>
    <property type="match status" value="1"/>
</dbReference>
<dbReference type="FunFam" id="2.30.30.30:FF:000004">
    <property type="entry name" value="50S ribosomal protein L24"/>
    <property type="match status" value="1"/>
</dbReference>
<evidence type="ECO:0000256" key="11">
    <source>
        <dbReference type="RuleBase" id="RU003477"/>
    </source>
</evidence>
<dbReference type="PANTHER" id="PTHR12903">
    <property type="entry name" value="MITOCHONDRIAL RIBOSOMAL PROTEIN L24"/>
    <property type="match status" value="1"/>
</dbReference>
<dbReference type="SUPFAM" id="SSF50104">
    <property type="entry name" value="Translation proteins SH3-like domain"/>
    <property type="match status" value="1"/>
</dbReference>
<evidence type="ECO:0000313" key="13">
    <source>
        <dbReference type="EMBL" id="AUO19361.1"/>
    </source>
</evidence>
<dbReference type="AlphaFoldDB" id="A0A2K9P287"/>
<dbReference type="EMBL" id="CP020991">
    <property type="protein sequence ID" value="AUO19361.1"/>
    <property type="molecule type" value="Genomic_DNA"/>
</dbReference>
<dbReference type="Pfam" id="PF17136">
    <property type="entry name" value="ribosomal_L24"/>
    <property type="match status" value="1"/>
</dbReference>
<dbReference type="HAMAP" id="MF_01326_B">
    <property type="entry name" value="Ribosomal_uL24_B"/>
    <property type="match status" value="1"/>
</dbReference>
<dbReference type="RefSeq" id="WP_102365572.1">
    <property type="nucleotide sequence ID" value="NZ_CP020991.1"/>
</dbReference>
<dbReference type="Gene3D" id="2.30.30.30">
    <property type="match status" value="1"/>
</dbReference>
<dbReference type="GO" id="GO:0005840">
    <property type="term" value="C:ribosome"/>
    <property type="evidence" value="ECO:0007669"/>
    <property type="project" value="UniProtKB-KW"/>
</dbReference>
<evidence type="ECO:0000256" key="9">
    <source>
        <dbReference type="ARBA" id="ARBA00058688"/>
    </source>
</evidence>
<comment type="function">
    <text evidence="9 10">One of the proteins that surrounds the polypeptide exit tunnel on the outside of the subunit.</text>
</comment>
<keyword evidence="6 10" id="KW-0689">Ribosomal protein</keyword>
<dbReference type="InterPro" id="IPR008991">
    <property type="entry name" value="Translation_prot_SH3-like_sf"/>
</dbReference>
<dbReference type="GeneID" id="98062606"/>
<keyword evidence="7 10" id="KW-0687">Ribonucleoprotein</keyword>
<keyword evidence="4 10" id="KW-0699">rRNA-binding</keyword>
<dbReference type="Pfam" id="PF00467">
    <property type="entry name" value="KOW"/>
    <property type="match status" value="1"/>
</dbReference>
<dbReference type="SMART" id="SM00739">
    <property type="entry name" value="KOW"/>
    <property type="match status" value="1"/>
</dbReference>
<evidence type="ECO:0000256" key="4">
    <source>
        <dbReference type="ARBA" id="ARBA00022730"/>
    </source>
</evidence>
<dbReference type="Proteomes" id="UP000235589">
    <property type="component" value="Chromosome"/>
</dbReference>
<evidence type="ECO:0000256" key="1">
    <source>
        <dbReference type="ARBA" id="ARBA00004072"/>
    </source>
</evidence>
<protein>
    <recommendedName>
        <fullName evidence="8 10">Large ribosomal subunit protein uL24</fullName>
    </recommendedName>
</protein>
<comment type="function">
    <text evidence="1 10">One of two assembly initiator proteins, it binds directly to the 5'-end of the 23S rRNA, where it nucleates assembly of the 50S subunit.</text>
</comment>
<evidence type="ECO:0000256" key="2">
    <source>
        <dbReference type="ARBA" id="ARBA00010618"/>
    </source>
</evidence>
<gene>
    <name evidence="10" type="primary">rplX</name>
    <name evidence="13" type="ORF">B9O19_01200</name>
</gene>
<dbReference type="InterPro" id="IPR005824">
    <property type="entry name" value="KOW"/>
</dbReference>
<dbReference type="InterPro" id="IPR041988">
    <property type="entry name" value="Ribosomal_uL24_KOW"/>
</dbReference>
<evidence type="ECO:0000256" key="6">
    <source>
        <dbReference type="ARBA" id="ARBA00022980"/>
    </source>
</evidence>
<dbReference type="InterPro" id="IPR014722">
    <property type="entry name" value="Rib_uL2_dom2"/>
</dbReference>
<dbReference type="InterPro" id="IPR003256">
    <property type="entry name" value="Ribosomal_uL24"/>
</dbReference>
<keyword evidence="14" id="KW-1185">Reference proteome</keyword>
<evidence type="ECO:0000256" key="7">
    <source>
        <dbReference type="ARBA" id="ARBA00023274"/>
    </source>
</evidence>
<dbReference type="GO" id="GO:0003735">
    <property type="term" value="F:structural constituent of ribosome"/>
    <property type="evidence" value="ECO:0007669"/>
    <property type="project" value="InterPro"/>
</dbReference>
<sequence length="106" mass="11657">MSTKMHVKSGDEVIVISGKDKGKKGKVLSVNAEKRTVIVEGVSIATKHKKPRKMGETGGIIKQETPIYACKVMHICDKCGAPTRVGRRVLEDGEHVRYCKKCGETF</sequence>
<evidence type="ECO:0000256" key="5">
    <source>
        <dbReference type="ARBA" id="ARBA00022884"/>
    </source>
</evidence>
<dbReference type="GO" id="GO:1990904">
    <property type="term" value="C:ribonucleoprotein complex"/>
    <property type="evidence" value="ECO:0007669"/>
    <property type="project" value="UniProtKB-KW"/>
</dbReference>
<evidence type="ECO:0000256" key="8">
    <source>
        <dbReference type="ARBA" id="ARBA00035206"/>
    </source>
</evidence>
<dbReference type="InterPro" id="IPR005825">
    <property type="entry name" value="Ribosomal_uL24_CS"/>
</dbReference>
<dbReference type="KEGG" id="mpec:B9O19_01200"/>
<reference evidence="13 14" key="1">
    <citation type="submission" date="2017-04" db="EMBL/GenBank/DDBJ databases">
        <title>Monoglobus pectinilyticus 14 draft genome.</title>
        <authorList>
            <person name="Kim C."/>
            <person name="Rosendale D.I."/>
            <person name="Kelly W.J."/>
            <person name="Tannock G.W."/>
            <person name="Patchett M.L."/>
            <person name="Jordens J.Z."/>
        </authorList>
    </citation>
    <scope>NUCLEOTIDE SEQUENCE [LARGE SCALE GENOMIC DNA]</scope>
    <source>
        <strain evidence="13 14">14</strain>
    </source>
</reference>
<dbReference type="InterPro" id="IPR057264">
    <property type="entry name" value="Ribosomal_uL24_C"/>
</dbReference>
<name>A0A2K9P287_9FIRM</name>
<dbReference type="GO" id="GO:0006412">
    <property type="term" value="P:translation"/>
    <property type="evidence" value="ECO:0007669"/>
    <property type="project" value="UniProtKB-UniRule"/>
</dbReference>
<evidence type="ECO:0000256" key="10">
    <source>
        <dbReference type="HAMAP-Rule" id="MF_01326"/>
    </source>
</evidence>
<comment type="similarity">
    <text evidence="2 10 11">Belongs to the universal ribosomal protein uL24 family.</text>
</comment>
<organism evidence="13 14">
    <name type="scientific">Monoglobus pectinilyticus</name>
    <dbReference type="NCBI Taxonomy" id="1981510"/>
    <lineage>
        <taxon>Bacteria</taxon>
        <taxon>Bacillati</taxon>
        <taxon>Bacillota</taxon>
        <taxon>Clostridia</taxon>
        <taxon>Monoglobales</taxon>
        <taxon>Monoglobaceae</taxon>
        <taxon>Monoglobus</taxon>
    </lineage>
</organism>
<accession>A0A2K9P287</accession>
<keyword evidence="5 10" id="KW-0694">RNA-binding</keyword>
<dbReference type="CDD" id="cd06089">
    <property type="entry name" value="KOW_RPL26"/>
    <property type="match status" value="1"/>
</dbReference>
<dbReference type="GO" id="GO:0019843">
    <property type="term" value="F:rRNA binding"/>
    <property type="evidence" value="ECO:0007669"/>
    <property type="project" value="UniProtKB-UniRule"/>
</dbReference>
<evidence type="ECO:0000256" key="3">
    <source>
        <dbReference type="ARBA" id="ARBA00011838"/>
    </source>
</evidence>
<proteinExistence type="inferred from homology"/>
<dbReference type="PROSITE" id="PS01108">
    <property type="entry name" value="RIBOSOMAL_L24"/>
    <property type="match status" value="1"/>
</dbReference>
<comment type="subunit">
    <text evidence="3 10">Part of the 50S ribosomal subunit.</text>
</comment>
<evidence type="ECO:0000259" key="12">
    <source>
        <dbReference type="SMART" id="SM00739"/>
    </source>
</evidence>
<feature type="domain" description="KOW" evidence="12">
    <location>
        <begin position="6"/>
        <end position="33"/>
    </location>
</feature>